<feature type="transmembrane region" description="Helical" evidence="2">
    <location>
        <begin position="170"/>
        <end position="187"/>
    </location>
</feature>
<evidence type="ECO:0000313" key="4">
    <source>
        <dbReference type="Proteomes" id="UP000604825"/>
    </source>
</evidence>
<keyword evidence="2" id="KW-0812">Transmembrane</keyword>
<comment type="caution">
    <text evidence="3">The sequence shown here is derived from an EMBL/GenBank/DDBJ whole genome shotgun (WGS) entry which is preliminary data.</text>
</comment>
<evidence type="ECO:0000256" key="2">
    <source>
        <dbReference type="SAM" id="Phobius"/>
    </source>
</evidence>
<accession>A0A811QRH6</accession>
<gene>
    <name evidence="3" type="ORF">NCGR_LOCUS42917</name>
</gene>
<name>A0A811QRH6_9POAL</name>
<dbReference type="EMBL" id="CAJGYO010000011">
    <property type="protein sequence ID" value="CAD6259480.1"/>
    <property type="molecule type" value="Genomic_DNA"/>
</dbReference>
<keyword evidence="4" id="KW-1185">Reference proteome</keyword>
<feature type="compositionally biased region" description="Polar residues" evidence="1">
    <location>
        <begin position="1"/>
        <end position="21"/>
    </location>
</feature>
<evidence type="ECO:0000313" key="3">
    <source>
        <dbReference type="EMBL" id="CAD6259480.1"/>
    </source>
</evidence>
<dbReference type="Proteomes" id="UP000604825">
    <property type="component" value="Unassembled WGS sequence"/>
</dbReference>
<feature type="region of interest" description="Disordered" evidence="1">
    <location>
        <begin position="1"/>
        <end position="22"/>
    </location>
</feature>
<protein>
    <submittedName>
        <fullName evidence="3">Uncharacterized protein</fullName>
    </submittedName>
</protein>
<reference evidence="3" key="1">
    <citation type="submission" date="2020-10" db="EMBL/GenBank/DDBJ databases">
        <authorList>
            <person name="Han B."/>
            <person name="Lu T."/>
            <person name="Zhao Q."/>
            <person name="Huang X."/>
            <person name="Zhao Y."/>
        </authorList>
    </citation>
    <scope>NUCLEOTIDE SEQUENCE</scope>
</reference>
<organism evidence="3 4">
    <name type="scientific">Miscanthus lutarioriparius</name>
    <dbReference type="NCBI Taxonomy" id="422564"/>
    <lineage>
        <taxon>Eukaryota</taxon>
        <taxon>Viridiplantae</taxon>
        <taxon>Streptophyta</taxon>
        <taxon>Embryophyta</taxon>
        <taxon>Tracheophyta</taxon>
        <taxon>Spermatophyta</taxon>
        <taxon>Magnoliopsida</taxon>
        <taxon>Liliopsida</taxon>
        <taxon>Poales</taxon>
        <taxon>Poaceae</taxon>
        <taxon>PACMAD clade</taxon>
        <taxon>Panicoideae</taxon>
        <taxon>Andropogonodae</taxon>
        <taxon>Andropogoneae</taxon>
        <taxon>Saccharinae</taxon>
        <taxon>Miscanthus</taxon>
    </lineage>
</organism>
<dbReference type="OrthoDB" id="10607648at2759"/>
<dbReference type="AlphaFoldDB" id="A0A811QRH6"/>
<keyword evidence="2" id="KW-1133">Transmembrane helix</keyword>
<feature type="transmembrane region" description="Helical" evidence="2">
    <location>
        <begin position="144"/>
        <end position="164"/>
    </location>
</feature>
<keyword evidence="2" id="KW-0472">Membrane</keyword>
<proteinExistence type="predicted"/>
<evidence type="ECO:0000256" key="1">
    <source>
        <dbReference type="SAM" id="MobiDB-lite"/>
    </source>
</evidence>
<sequence>MDVRQQNITQAAAGKRSSTITPAYKGPRRLAFRIRRRGFTFEGTPSLLISDLYGVWSVTHRRYIRKTNHHRFHDLKKDLDPIRREYRDLVHKLKINQWPEYTQDEELRSLRHKLADFYWAVMPKEVKARIVLFYHHRRQRRLKCFTAAVVLVALQGFVLLSLVLMGCYSLRVSLFLGLGYLGVVFLIDKAGVEYGL</sequence>